<reference evidence="3" key="2">
    <citation type="submission" date="2020-04" db="EMBL/GenBank/DDBJ databases">
        <authorList>
            <consortium name="NCBI Genome Project"/>
        </authorList>
    </citation>
    <scope>NUCLEOTIDE SEQUENCE</scope>
    <source>
        <strain evidence="3">CBS 342.82</strain>
    </source>
</reference>
<gene>
    <name evidence="3" type="ORF">K489DRAFT_375888</name>
</gene>
<keyword evidence="2" id="KW-1185">Reference proteome</keyword>
<name>A0A6J3MIJ5_9PEZI</name>
<sequence>MTAGRPVMLPDLNRTGVGRKLPMPEIDASVVVVSVFSGLELCLIMTLLYRLANT</sequence>
<evidence type="ECO:0000313" key="2">
    <source>
        <dbReference type="Proteomes" id="UP000504637"/>
    </source>
</evidence>
<evidence type="ECO:0000256" key="1">
    <source>
        <dbReference type="SAM" id="Phobius"/>
    </source>
</evidence>
<evidence type="ECO:0000313" key="3">
    <source>
        <dbReference type="RefSeq" id="XP_033464782.1"/>
    </source>
</evidence>
<dbReference type="AlphaFoldDB" id="A0A6J3MIJ5"/>
<feature type="transmembrane region" description="Helical" evidence="1">
    <location>
        <begin position="28"/>
        <end position="49"/>
    </location>
</feature>
<dbReference type="RefSeq" id="XP_033464782.1">
    <property type="nucleotide sequence ID" value="XM_033603786.1"/>
</dbReference>
<keyword evidence="1" id="KW-1133">Transmembrane helix</keyword>
<dbReference type="GeneID" id="54361586"/>
<reference evidence="3" key="1">
    <citation type="submission" date="2020-01" db="EMBL/GenBank/DDBJ databases">
        <authorList>
            <consortium name="DOE Joint Genome Institute"/>
            <person name="Haridas S."/>
            <person name="Albert R."/>
            <person name="Binder M."/>
            <person name="Bloem J."/>
            <person name="Labutti K."/>
            <person name="Salamov A."/>
            <person name="Andreopoulos B."/>
            <person name="Baker S.E."/>
            <person name="Barry K."/>
            <person name="Bills G."/>
            <person name="Bluhm B.H."/>
            <person name="Cannon C."/>
            <person name="Castanera R."/>
            <person name="Culley D.E."/>
            <person name="Daum C."/>
            <person name="Ezra D."/>
            <person name="Gonzalez J.B."/>
            <person name="Henrissat B."/>
            <person name="Kuo A."/>
            <person name="Liang C."/>
            <person name="Lipzen A."/>
            <person name="Lutzoni F."/>
            <person name="Magnuson J."/>
            <person name="Mondo S."/>
            <person name="Nolan M."/>
            <person name="Ohm R."/>
            <person name="Pangilinan J."/>
            <person name="Park H.-J."/>
            <person name="Ramirez L."/>
            <person name="Alfaro M."/>
            <person name="Sun H."/>
            <person name="Tritt A."/>
            <person name="Yoshinaga Y."/>
            <person name="Zwiers L.-H."/>
            <person name="Turgeon B.G."/>
            <person name="Goodwin S.B."/>
            <person name="Spatafora J.W."/>
            <person name="Crous P.W."/>
            <person name="Grigoriev I.V."/>
        </authorList>
    </citation>
    <scope>NUCLEOTIDE SEQUENCE</scope>
    <source>
        <strain evidence="3">CBS 342.82</strain>
    </source>
</reference>
<keyword evidence="1" id="KW-0472">Membrane</keyword>
<reference evidence="3" key="3">
    <citation type="submission" date="2025-08" db="UniProtKB">
        <authorList>
            <consortium name="RefSeq"/>
        </authorList>
    </citation>
    <scope>IDENTIFICATION</scope>
    <source>
        <strain evidence="3">CBS 342.82</strain>
    </source>
</reference>
<organism evidence="3">
    <name type="scientific">Dissoconium aciculare CBS 342.82</name>
    <dbReference type="NCBI Taxonomy" id="1314786"/>
    <lineage>
        <taxon>Eukaryota</taxon>
        <taxon>Fungi</taxon>
        <taxon>Dikarya</taxon>
        <taxon>Ascomycota</taxon>
        <taxon>Pezizomycotina</taxon>
        <taxon>Dothideomycetes</taxon>
        <taxon>Dothideomycetidae</taxon>
        <taxon>Mycosphaerellales</taxon>
        <taxon>Dissoconiaceae</taxon>
        <taxon>Dissoconium</taxon>
    </lineage>
</organism>
<accession>A0A6J3MIJ5</accession>
<proteinExistence type="predicted"/>
<dbReference type="Proteomes" id="UP000504637">
    <property type="component" value="Unplaced"/>
</dbReference>
<protein>
    <submittedName>
        <fullName evidence="3">Uncharacterized protein</fullName>
    </submittedName>
</protein>
<keyword evidence="1" id="KW-0812">Transmembrane</keyword>